<dbReference type="RefSeq" id="WP_006896711.1">
    <property type="nucleotide sequence ID" value="NZ_BAAARB010000002.1"/>
</dbReference>
<dbReference type="Pfam" id="PF01025">
    <property type="entry name" value="GrpE"/>
    <property type="match status" value="1"/>
</dbReference>
<keyword evidence="3" id="KW-1185">Reference proteome</keyword>
<accession>A0ABN3H3B3</accession>
<organism evidence="2 3">
    <name type="scientific">Gordonia cholesterolivorans</name>
    <dbReference type="NCBI Taxonomy" id="559625"/>
    <lineage>
        <taxon>Bacteria</taxon>
        <taxon>Bacillati</taxon>
        <taxon>Actinomycetota</taxon>
        <taxon>Actinomycetes</taxon>
        <taxon>Mycobacteriales</taxon>
        <taxon>Gordoniaceae</taxon>
        <taxon>Gordonia</taxon>
    </lineage>
</organism>
<keyword evidence="1" id="KW-0143">Chaperone</keyword>
<name>A0ABN3H3B3_9ACTN</name>
<dbReference type="Gene3D" id="2.30.22.10">
    <property type="entry name" value="Head domain of nucleotide exchange factor GrpE"/>
    <property type="match status" value="1"/>
</dbReference>
<evidence type="ECO:0008006" key="4">
    <source>
        <dbReference type="Google" id="ProtNLM"/>
    </source>
</evidence>
<dbReference type="SUPFAM" id="SSF51064">
    <property type="entry name" value="Head domain of nucleotide exchange factor GrpE"/>
    <property type="match status" value="1"/>
</dbReference>
<dbReference type="EMBL" id="BAAARB010000002">
    <property type="protein sequence ID" value="GAA2368172.1"/>
    <property type="molecule type" value="Genomic_DNA"/>
</dbReference>
<comment type="caution">
    <text evidence="2">The sequence shown here is derived from an EMBL/GenBank/DDBJ whole genome shotgun (WGS) entry which is preliminary data.</text>
</comment>
<reference evidence="2 3" key="1">
    <citation type="journal article" date="2019" name="Int. J. Syst. Evol. Microbiol.">
        <title>The Global Catalogue of Microorganisms (GCM) 10K type strain sequencing project: providing services to taxonomists for standard genome sequencing and annotation.</title>
        <authorList>
            <consortium name="The Broad Institute Genomics Platform"/>
            <consortium name="The Broad Institute Genome Sequencing Center for Infectious Disease"/>
            <person name="Wu L."/>
            <person name="Ma J."/>
        </authorList>
    </citation>
    <scope>NUCLEOTIDE SEQUENCE [LARGE SCALE GENOMIC DNA]</scope>
    <source>
        <strain evidence="2 3">JCM 16227</strain>
    </source>
</reference>
<evidence type="ECO:0000313" key="3">
    <source>
        <dbReference type="Proteomes" id="UP001501170"/>
    </source>
</evidence>
<sequence length="159" mass="17373">MDQTLADVSKRLDDLTELFRRRLLNDNRGQELLGELRAKSALDETLLVGRVLRPVATRLMNVIDRVDNWDGEADPLAESVRDEVIQILEDFGVEQIGVDGDVDPRRHRIESVVVADAPEGAITGRTVRGFELDGRVLRPAGVVVAAGPRAPGQNGAADD</sequence>
<dbReference type="Proteomes" id="UP001501170">
    <property type="component" value="Unassembled WGS sequence"/>
</dbReference>
<gene>
    <name evidence="2" type="ORF">GCM10009855_04320</name>
</gene>
<dbReference type="InterPro" id="IPR000740">
    <property type="entry name" value="GrpE"/>
</dbReference>
<evidence type="ECO:0000313" key="2">
    <source>
        <dbReference type="EMBL" id="GAA2368172.1"/>
    </source>
</evidence>
<proteinExistence type="predicted"/>
<protein>
    <recommendedName>
        <fullName evidence="4">Nucleotide exchange factor GrpE</fullName>
    </recommendedName>
</protein>
<evidence type="ECO:0000256" key="1">
    <source>
        <dbReference type="ARBA" id="ARBA00023186"/>
    </source>
</evidence>
<dbReference type="InterPro" id="IPR009012">
    <property type="entry name" value="GrpE_head"/>
</dbReference>